<reference evidence="3 4" key="1">
    <citation type="submission" date="2019-05" db="EMBL/GenBank/DDBJ databases">
        <title>Another draft genome of Portunus trituberculatus and its Hox gene families provides insights of decapod evolution.</title>
        <authorList>
            <person name="Jeong J.-H."/>
            <person name="Song I."/>
            <person name="Kim S."/>
            <person name="Choi T."/>
            <person name="Kim D."/>
            <person name="Ryu S."/>
            <person name="Kim W."/>
        </authorList>
    </citation>
    <scope>NUCLEOTIDE SEQUENCE [LARGE SCALE GENOMIC DNA]</scope>
    <source>
        <tissue evidence="3">Muscle</tissue>
    </source>
</reference>
<proteinExistence type="predicted"/>
<feature type="domain" description="GIPC GH2" evidence="2">
    <location>
        <begin position="30"/>
        <end position="81"/>
    </location>
</feature>
<feature type="compositionally biased region" description="Polar residues" evidence="1">
    <location>
        <begin position="1"/>
        <end position="12"/>
    </location>
</feature>
<dbReference type="AlphaFoldDB" id="A0A5B7J7X1"/>
<accession>A0A5B7J7X1</accession>
<dbReference type="EMBL" id="VSRR010085951">
    <property type="protein sequence ID" value="MPC90899.1"/>
    <property type="molecule type" value="Genomic_DNA"/>
</dbReference>
<dbReference type="PANTHER" id="PTHR12259">
    <property type="entry name" value="RGS-GAIP INTERACTING PROTEIN GIPC"/>
    <property type="match status" value="1"/>
</dbReference>
<dbReference type="InterPro" id="IPR017379">
    <property type="entry name" value="GIPC1/2/3"/>
</dbReference>
<dbReference type="Proteomes" id="UP000324222">
    <property type="component" value="Unassembled WGS sequence"/>
</dbReference>
<name>A0A5B7J7X1_PORTR</name>
<dbReference type="InterPro" id="IPR055349">
    <property type="entry name" value="GH2_GIPC"/>
</dbReference>
<comment type="caution">
    <text evidence="3">The sequence shown here is derived from an EMBL/GenBank/DDBJ whole genome shotgun (WGS) entry which is preliminary data.</text>
</comment>
<dbReference type="OrthoDB" id="6509831at2759"/>
<gene>
    <name evidence="3" type="primary">Gipc2</name>
    <name evidence="3" type="ORF">E2C01_085903</name>
</gene>
<evidence type="ECO:0000313" key="4">
    <source>
        <dbReference type="Proteomes" id="UP000324222"/>
    </source>
</evidence>
<keyword evidence="4" id="KW-1185">Reference proteome</keyword>
<dbReference type="PANTHER" id="PTHR12259:SF1">
    <property type="entry name" value="GH21964P"/>
    <property type="match status" value="1"/>
</dbReference>
<feature type="region of interest" description="Disordered" evidence="1">
    <location>
        <begin position="1"/>
        <end position="31"/>
    </location>
</feature>
<evidence type="ECO:0000259" key="2">
    <source>
        <dbReference type="Pfam" id="PF25082"/>
    </source>
</evidence>
<sequence>MCLTSCHVSSANIGPRTDPRASGKKGYGSGKQTLRFKANGQAEVEDAPDDLSTYATEKINALLENFMGINDNDLGELCLSAGMLSPGQHWSWSCLTLMCC</sequence>
<protein>
    <submittedName>
        <fullName evidence="3">PDZ domain-containing protein GIPC2</fullName>
    </submittedName>
</protein>
<dbReference type="Pfam" id="PF25082">
    <property type="entry name" value="GIPC1_GH2"/>
    <property type="match status" value="1"/>
</dbReference>
<organism evidence="3 4">
    <name type="scientific">Portunus trituberculatus</name>
    <name type="common">Swimming crab</name>
    <name type="synonym">Neptunus trituberculatus</name>
    <dbReference type="NCBI Taxonomy" id="210409"/>
    <lineage>
        <taxon>Eukaryota</taxon>
        <taxon>Metazoa</taxon>
        <taxon>Ecdysozoa</taxon>
        <taxon>Arthropoda</taxon>
        <taxon>Crustacea</taxon>
        <taxon>Multicrustacea</taxon>
        <taxon>Malacostraca</taxon>
        <taxon>Eumalacostraca</taxon>
        <taxon>Eucarida</taxon>
        <taxon>Decapoda</taxon>
        <taxon>Pleocyemata</taxon>
        <taxon>Brachyura</taxon>
        <taxon>Eubrachyura</taxon>
        <taxon>Portunoidea</taxon>
        <taxon>Portunidae</taxon>
        <taxon>Portuninae</taxon>
        <taxon>Portunus</taxon>
    </lineage>
</organism>
<evidence type="ECO:0000313" key="3">
    <source>
        <dbReference type="EMBL" id="MPC90899.1"/>
    </source>
</evidence>
<evidence type="ECO:0000256" key="1">
    <source>
        <dbReference type="SAM" id="MobiDB-lite"/>
    </source>
</evidence>